<accession>A0A9W6MCX9</accession>
<proteinExistence type="predicted"/>
<reference evidence="2" key="2">
    <citation type="submission" date="2023-01" db="EMBL/GenBank/DDBJ databases">
        <authorList>
            <person name="Sun Q."/>
            <person name="Evtushenko L."/>
        </authorList>
    </citation>
    <scope>NUCLEOTIDE SEQUENCE</scope>
    <source>
        <strain evidence="2">VKM Ac-2007</strain>
    </source>
</reference>
<dbReference type="AlphaFoldDB" id="A0A9W6MCX9"/>
<evidence type="ECO:0000256" key="1">
    <source>
        <dbReference type="SAM" id="SignalP"/>
    </source>
</evidence>
<dbReference type="EMBL" id="BSEV01000006">
    <property type="protein sequence ID" value="GLK09924.1"/>
    <property type="molecule type" value="Genomic_DNA"/>
</dbReference>
<evidence type="ECO:0008006" key="4">
    <source>
        <dbReference type="Google" id="ProtNLM"/>
    </source>
</evidence>
<evidence type="ECO:0000313" key="2">
    <source>
        <dbReference type="EMBL" id="GLK09924.1"/>
    </source>
</evidence>
<feature type="signal peptide" evidence="1">
    <location>
        <begin position="1"/>
        <end position="20"/>
    </location>
</feature>
<name>A0A9W6MCX9_9ACTN</name>
<comment type="caution">
    <text evidence="2">The sequence shown here is derived from an EMBL/GenBank/DDBJ whole genome shotgun (WGS) entry which is preliminary data.</text>
</comment>
<dbReference type="RefSeq" id="WP_271218371.1">
    <property type="nucleotide sequence ID" value="NZ_BAAAVD010000028.1"/>
</dbReference>
<keyword evidence="1" id="KW-0732">Signal</keyword>
<organism evidence="2 3">
    <name type="scientific">Streptosporangium carneum</name>
    <dbReference type="NCBI Taxonomy" id="47481"/>
    <lineage>
        <taxon>Bacteria</taxon>
        <taxon>Bacillati</taxon>
        <taxon>Actinomycetota</taxon>
        <taxon>Actinomycetes</taxon>
        <taxon>Streptosporangiales</taxon>
        <taxon>Streptosporangiaceae</taxon>
        <taxon>Streptosporangium</taxon>
    </lineage>
</organism>
<dbReference type="Proteomes" id="UP001143474">
    <property type="component" value="Unassembled WGS sequence"/>
</dbReference>
<sequence>MLRRIAAVLAAATLSATALAVTVPAQAASAQVADRAYTETRIAGFHAAPNPARRHQHISLQGQLQVGEDCNPHERGSGLATRHNPCGDSRTQWTGSAGWQKIVVLFRAGGRSKWEFVDTIETGRDGRFFTKVPVYTSGTWRVVFEGARGLSPSEDSDWVKVFR</sequence>
<gene>
    <name evidence="2" type="ORF">GCM10017600_33300</name>
</gene>
<reference evidence="2" key="1">
    <citation type="journal article" date="2014" name="Int. J. Syst. Evol. Microbiol.">
        <title>Complete genome sequence of Corynebacterium casei LMG S-19264T (=DSM 44701T), isolated from a smear-ripened cheese.</title>
        <authorList>
            <consortium name="US DOE Joint Genome Institute (JGI-PGF)"/>
            <person name="Walter F."/>
            <person name="Albersmeier A."/>
            <person name="Kalinowski J."/>
            <person name="Ruckert C."/>
        </authorList>
    </citation>
    <scope>NUCLEOTIDE SEQUENCE</scope>
    <source>
        <strain evidence="2">VKM Ac-2007</strain>
    </source>
</reference>
<protein>
    <recommendedName>
        <fullName evidence="4">Secreted protein</fullName>
    </recommendedName>
</protein>
<keyword evidence="3" id="KW-1185">Reference proteome</keyword>
<evidence type="ECO:0000313" key="3">
    <source>
        <dbReference type="Proteomes" id="UP001143474"/>
    </source>
</evidence>
<feature type="chain" id="PRO_5040735180" description="Secreted protein" evidence="1">
    <location>
        <begin position="21"/>
        <end position="163"/>
    </location>
</feature>